<evidence type="ECO:0000313" key="9">
    <source>
        <dbReference type="EMBL" id="HGY54367.1"/>
    </source>
</evidence>
<feature type="transmembrane region" description="Helical" evidence="8">
    <location>
        <begin position="289"/>
        <end position="305"/>
    </location>
</feature>
<dbReference type="Pfam" id="PF09594">
    <property type="entry name" value="GT87"/>
    <property type="match status" value="1"/>
</dbReference>
<name>A0A7V4UC23_CALAY</name>
<feature type="transmembrane region" description="Helical" evidence="8">
    <location>
        <begin position="203"/>
        <end position="222"/>
    </location>
</feature>
<dbReference type="Proteomes" id="UP000885779">
    <property type="component" value="Unassembled WGS sequence"/>
</dbReference>
<dbReference type="AlphaFoldDB" id="A0A7V4UC23"/>
<evidence type="ECO:0000256" key="4">
    <source>
        <dbReference type="ARBA" id="ARBA00022692"/>
    </source>
</evidence>
<keyword evidence="4 8" id="KW-0812">Transmembrane</keyword>
<organism evidence="9">
    <name type="scientific">Caldithrix abyssi</name>
    <dbReference type="NCBI Taxonomy" id="187145"/>
    <lineage>
        <taxon>Bacteria</taxon>
        <taxon>Pseudomonadati</taxon>
        <taxon>Calditrichota</taxon>
        <taxon>Calditrichia</taxon>
        <taxon>Calditrichales</taxon>
        <taxon>Calditrichaceae</taxon>
        <taxon>Caldithrix</taxon>
    </lineage>
</organism>
<keyword evidence="6 8" id="KW-0472">Membrane</keyword>
<proteinExistence type="inferred from homology"/>
<feature type="transmembrane region" description="Helical" evidence="8">
    <location>
        <begin position="172"/>
        <end position="196"/>
    </location>
</feature>
<feature type="transmembrane region" description="Helical" evidence="8">
    <location>
        <begin position="334"/>
        <end position="356"/>
    </location>
</feature>
<keyword evidence="2" id="KW-1003">Cell membrane</keyword>
<dbReference type="GO" id="GO:0005886">
    <property type="term" value="C:plasma membrane"/>
    <property type="evidence" value="ECO:0007669"/>
    <property type="project" value="UniProtKB-SubCell"/>
</dbReference>
<feature type="transmembrane region" description="Helical" evidence="8">
    <location>
        <begin position="12"/>
        <end position="34"/>
    </location>
</feature>
<reference evidence="9" key="1">
    <citation type="journal article" date="2020" name="mSystems">
        <title>Genome- and Community-Level Interaction Insights into Carbon Utilization and Element Cycling Functions of Hydrothermarchaeota in Hydrothermal Sediment.</title>
        <authorList>
            <person name="Zhou Z."/>
            <person name="Liu Y."/>
            <person name="Xu W."/>
            <person name="Pan J."/>
            <person name="Luo Z.H."/>
            <person name="Li M."/>
        </authorList>
    </citation>
    <scope>NUCLEOTIDE SEQUENCE [LARGE SCALE GENOMIC DNA]</scope>
    <source>
        <strain evidence="9">HyVt-577</strain>
    </source>
</reference>
<gene>
    <name evidence="9" type="ORF">ENK44_01570</name>
</gene>
<feature type="transmembrane region" description="Helical" evidence="8">
    <location>
        <begin position="362"/>
        <end position="379"/>
    </location>
</feature>
<dbReference type="EMBL" id="DRQG01000016">
    <property type="protein sequence ID" value="HGY54367.1"/>
    <property type="molecule type" value="Genomic_DNA"/>
</dbReference>
<dbReference type="InterPro" id="IPR018584">
    <property type="entry name" value="GT87"/>
</dbReference>
<comment type="caution">
    <text evidence="9">The sequence shown here is derived from an EMBL/GenBank/DDBJ whole genome shotgun (WGS) entry which is preliminary data.</text>
</comment>
<evidence type="ECO:0000256" key="2">
    <source>
        <dbReference type="ARBA" id="ARBA00022475"/>
    </source>
</evidence>
<protein>
    <submittedName>
        <fullName evidence="9">DUF2029 domain-containing protein</fullName>
    </submittedName>
</protein>
<comment type="subcellular location">
    <subcellularLocation>
        <location evidence="1">Cell membrane</location>
        <topology evidence="1">Multi-pass membrane protein</topology>
    </subcellularLocation>
</comment>
<evidence type="ECO:0000256" key="7">
    <source>
        <dbReference type="ARBA" id="ARBA00024033"/>
    </source>
</evidence>
<keyword evidence="3" id="KW-0808">Transferase</keyword>
<comment type="similarity">
    <text evidence="7">Belongs to the glycosyltransferase 87 family.</text>
</comment>
<evidence type="ECO:0000256" key="8">
    <source>
        <dbReference type="SAM" id="Phobius"/>
    </source>
</evidence>
<dbReference type="GO" id="GO:0016758">
    <property type="term" value="F:hexosyltransferase activity"/>
    <property type="evidence" value="ECO:0007669"/>
    <property type="project" value="InterPro"/>
</dbReference>
<evidence type="ECO:0000256" key="1">
    <source>
        <dbReference type="ARBA" id="ARBA00004651"/>
    </source>
</evidence>
<feature type="transmembrane region" description="Helical" evidence="8">
    <location>
        <begin position="131"/>
        <end position="160"/>
    </location>
</feature>
<feature type="transmembrane region" description="Helical" evidence="8">
    <location>
        <begin position="311"/>
        <end position="327"/>
    </location>
</feature>
<sequence>MAKTDLKEKLRNLFSRFNFILFIYVLVIIAASVAEYLKGVKVFNRIEYTHYNNFVIFKQSFYNLIQGKNLYSAYPDLFWDYFKYSPAFALLFAPLAVLPDLAGLIIWNVLNGLVLFFAVRSLPHLSDKQKMLILWFILIELLTSVQNAQSNGLMAGLVLFTFTALEHKNENAAALFLSLSVFIKLFSGAAVLLALLYPRKWKFAGYFVLWSVVFTLLPLAVLSPDQLLELYKSWLQLLAADHTISQGLSVLGWLNTWFGWMVSKYAVVIAGAVVLLLSFLRKNRYEDSQFRLLVLASILIWMVIFNHKAESPTYIIAMTGIAIWYFMQPKQSGNFILLLLAFVFISLSPTDLFPAVIRRNLVTPYVLKAFPAILIWFRIQGQIFLDR</sequence>
<feature type="transmembrane region" description="Helical" evidence="8">
    <location>
        <begin position="87"/>
        <end position="119"/>
    </location>
</feature>
<evidence type="ECO:0000256" key="3">
    <source>
        <dbReference type="ARBA" id="ARBA00022679"/>
    </source>
</evidence>
<evidence type="ECO:0000256" key="5">
    <source>
        <dbReference type="ARBA" id="ARBA00022989"/>
    </source>
</evidence>
<keyword evidence="5 8" id="KW-1133">Transmembrane helix</keyword>
<feature type="transmembrane region" description="Helical" evidence="8">
    <location>
        <begin position="257"/>
        <end position="277"/>
    </location>
</feature>
<evidence type="ECO:0000256" key="6">
    <source>
        <dbReference type="ARBA" id="ARBA00023136"/>
    </source>
</evidence>
<accession>A0A7V4UC23</accession>